<sequence length="217" mass="25974">MEFHSEYRVCFPDEKIFISRDHNWAFSAWEIGRIRNYIKPSATVVHIDAHLDYLEPFCEIKKITTENEAISFGRNLGIAEFIIPAQKNGTIGNVLMVSNDRVDIEEQARVERAYTLNHYEHLYRKKWFNDTDEQSVILDLDLDFFNFNYEDWDCNSVLLPEPLIRRELEYMKKYMWEWDMVTVALSPEFCGGEDRSRYLFELFLDVFNLDIKKAINW</sequence>
<dbReference type="Proteomes" id="UP000019102">
    <property type="component" value="Unassembled WGS sequence"/>
</dbReference>
<comment type="caution">
    <text evidence="1">The sequence shown here is derived from an EMBL/GenBank/DDBJ whole genome shotgun (WGS) entry which is preliminary data.</text>
</comment>
<gene>
    <name evidence="1" type="ORF">JCM21714_1734</name>
</gene>
<dbReference type="InterPro" id="IPR024131">
    <property type="entry name" value="UPF0489"/>
</dbReference>
<dbReference type="Pfam" id="PF12640">
    <property type="entry name" value="UPF0489"/>
    <property type="match status" value="1"/>
</dbReference>
<dbReference type="RefSeq" id="WP_235182647.1">
    <property type="nucleotide sequence ID" value="NZ_BAVS01000006.1"/>
</dbReference>
<evidence type="ECO:0000313" key="1">
    <source>
        <dbReference type="EMBL" id="GAE92723.1"/>
    </source>
</evidence>
<proteinExistence type="predicted"/>
<evidence type="ECO:0000313" key="2">
    <source>
        <dbReference type="Proteomes" id="UP000019102"/>
    </source>
</evidence>
<dbReference type="AlphaFoldDB" id="W4VIS9"/>
<accession>W4VIS9</accession>
<organism evidence="1 2">
    <name type="scientific">Gracilibacillus boraciitolerans JCM 21714</name>
    <dbReference type="NCBI Taxonomy" id="1298598"/>
    <lineage>
        <taxon>Bacteria</taxon>
        <taxon>Bacillati</taxon>
        <taxon>Bacillota</taxon>
        <taxon>Bacilli</taxon>
        <taxon>Bacillales</taxon>
        <taxon>Bacillaceae</taxon>
        <taxon>Gracilibacillus</taxon>
    </lineage>
</organism>
<protein>
    <recommendedName>
        <fullName evidence="3">Agmatinase</fullName>
    </recommendedName>
</protein>
<keyword evidence="2" id="KW-1185">Reference proteome</keyword>
<dbReference type="EMBL" id="BAVS01000006">
    <property type="protein sequence ID" value="GAE92723.1"/>
    <property type="molecule type" value="Genomic_DNA"/>
</dbReference>
<evidence type="ECO:0008006" key="3">
    <source>
        <dbReference type="Google" id="ProtNLM"/>
    </source>
</evidence>
<reference evidence="1 2" key="1">
    <citation type="journal article" date="2014" name="Genome Announc.">
        <title>Draft Genome Sequence of the Boron-Tolerant and Moderately Halotolerant Bacterium Gracilibacillus boraciitolerans JCM 21714T.</title>
        <authorList>
            <person name="Ahmed I."/>
            <person name="Oshima K."/>
            <person name="Suda W."/>
            <person name="Kitamura K."/>
            <person name="Iida T."/>
            <person name="Ohmori Y."/>
            <person name="Fujiwara T."/>
            <person name="Hattori M."/>
            <person name="Ohkuma M."/>
        </authorList>
    </citation>
    <scope>NUCLEOTIDE SEQUENCE [LARGE SCALE GENOMIC DNA]</scope>
    <source>
        <strain evidence="1 2">JCM 21714</strain>
    </source>
</reference>
<name>W4VIS9_9BACI</name>